<dbReference type="SMART" id="SM00388">
    <property type="entry name" value="HisKA"/>
    <property type="match status" value="1"/>
</dbReference>
<dbReference type="InterPro" id="IPR003594">
    <property type="entry name" value="HATPase_dom"/>
</dbReference>
<evidence type="ECO:0000259" key="17">
    <source>
        <dbReference type="PROSITE" id="PS50110"/>
    </source>
</evidence>
<keyword evidence="6" id="KW-0812">Transmembrane</keyword>
<dbReference type="SMART" id="SM00387">
    <property type="entry name" value="HATPase_c"/>
    <property type="match status" value="1"/>
</dbReference>
<evidence type="ECO:0000256" key="1">
    <source>
        <dbReference type="ARBA" id="ARBA00000085"/>
    </source>
</evidence>
<evidence type="ECO:0000256" key="10">
    <source>
        <dbReference type="ARBA" id="ARBA00023012"/>
    </source>
</evidence>
<dbReference type="CDD" id="cd16922">
    <property type="entry name" value="HATPase_EvgS-ArcB-TorS-like"/>
    <property type="match status" value="1"/>
</dbReference>
<evidence type="ECO:0000256" key="5">
    <source>
        <dbReference type="ARBA" id="ARBA00022553"/>
    </source>
</evidence>
<evidence type="ECO:0000256" key="3">
    <source>
        <dbReference type="ARBA" id="ARBA00012438"/>
    </source>
</evidence>
<dbReference type="GO" id="GO:0005524">
    <property type="term" value="F:ATP binding"/>
    <property type="evidence" value="ECO:0007669"/>
    <property type="project" value="UniProtKB-KW"/>
</dbReference>
<dbReference type="SUPFAM" id="SSF47384">
    <property type="entry name" value="Homodimeric domain of signal transducing histidine kinase"/>
    <property type="match status" value="1"/>
</dbReference>
<evidence type="ECO:0000256" key="15">
    <source>
        <dbReference type="PROSITE-ProRule" id="PRU00169"/>
    </source>
</evidence>
<dbReference type="Pfam" id="PF01627">
    <property type="entry name" value="Hpt"/>
    <property type="match status" value="1"/>
</dbReference>
<dbReference type="Gene3D" id="1.20.120.160">
    <property type="entry name" value="HPT domain"/>
    <property type="match status" value="1"/>
</dbReference>
<evidence type="ECO:0000256" key="11">
    <source>
        <dbReference type="ARBA" id="ARBA00023136"/>
    </source>
</evidence>
<dbReference type="Proteomes" id="UP000536534">
    <property type="component" value="Unassembled WGS sequence"/>
</dbReference>
<keyword evidence="5 15" id="KW-0597">Phosphoprotein</keyword>
<comment type="catalytic activity">
    <reaction evidence="1">
        <text>ATP + protein L-histidine = ADP + protein N-phospho-L-histidine.</text>
        <dbReference type="EC" id="2.7.13.3"/>
    </reaction>
</comment>
<dbReference type="Pfam" id="PF00072">
    <property type="entry name" value="Response_reg"/>
    <property type="match status" value="1"/>
</dbReference>
<keyword evidence="10" id="KW-0902">Two-component regulatory system</keyword>
<dbReference type="InterPro" id="IPR036097">
    <property type="entry name" value="HisK_dim/P_sf"/>
</dbReference>
<dbReference type="PANTHER" id="PTHR45339">
    <property type="entry name" value="HYBRID SIGNAL TRANSDUCTION HISTIDINE KINASE J"/>
    <property type="match status" value="1"/>
</dbReference>
<dbReference type="Pfam" id="PF00512">
    <property type="entry name" value="HisKA"/>
    <property type="match status" value="1"/>
</dbReference>
<evidence type="ECO:0000259" key="16">
    <source>
        <dbReference type="PROSITE" id="PS50109"/>
    </source>
</evidence>
<evidence type="ECO:0000256" key="12">
    <source>
        <dbReference type="ARBA" id="ARBA00058004"/>
    </source>
</evidence>
<dbReference type="InterPro" id="IPR004358">
    <property type="entry name" value="Sig_transdc_His_kin-like_C"/>
</dbReference>
<evidence type="ECO:0000256" key="6">
    <source>
        <dbReference type="ARBA" id="ARBA00022692"/>
    </source>
</evidence>
<feature type="domain" description="HPt" evidence="18">
    <location>
        <begin position="422"/>
        <end position="512"/>
    </location>
</feature>
<accession>A0A7X7LYJ6</accession>
<dbReference type="InterPro" id="IPR008207">
    <property type="entry name" value="Sig_transdc_His_kin_Hpt_dom"/>
</dbReference>
<feature type="modified residue" description="4-aspartylphosphate" evidence="15">
    <location>
        <position position="331"/>
    </location>
</feature>
<dbReference type="GO" id="GO:0005886">
    <property type="term" value="C:plasma membrane"/>
    <property type="evidence" value="ECO:0007669"/>
    <property type="project" value="UniProtKB-SubCell"/>
</dbReference>
<gene>
    <name evidence="19" type="ORF">GX576_13955</name>
</gene>
<dbReference type="Pfam" id="PF02518">
    <property type="entry name" value="HATPase_c"/>
    <property type="match status" value="1"/>
</dbReference>
<comment type="function">
    <text evidence="12">Member of the two-component regulatory system BvgS/BvgA. Phosphorylates BvgA via a four-step phosphorelay in response to environmental signals.</text>
</comment>
<evidence type="ECO:0000256" key="4">
    <source>
        <dbReference type="ARBA" id="ARBA00022475"/>
    </source>
</evidence>
<dbReference type="FunFam" id="3.30.565.10:FF:000010">
    <property type="entry name" value="Sensor histidine kinase RcsC"/>
    <property type="match status" value="1"/>
</dbReference>
<dbReference type="PRINTS" id="PR00344">
    <property type="entry name" value="BCTRLSENSOR"/>
</dbReference>
<dbReference type="CDD" id="cd00082">
    <property type="entry name" value="HisKA"/>
    <property type="match status" value="1"/>
</dbReference>
<dbReference type="SUPFAM" id="SSF52172">
    <property type="entry name" value="CheY-like"/>
    <property type="match status" value="1"/>
</dbReference>
<keyword evidence="4" id="KW-1003">Cell membrane</keyword>
<proteinExistence type="predicted"/>
<dbReference type="InterPro" id="IPR011006">
    <property type="entry name" value="CheY-like_superfamily"/>
</dbReference>
<comment type="subcellular location">
    <subcellularLocation>
        <location evidence="2">Cell membrane</location>
        <topology evidence="2">Multi-pass membrane protein</topology>
    </subcellularLocation>
</comment>
<dbReference type="InterPro" id="IPR036890">
    <property type="entry name" value="HATPase_C_sf"/>
</dbReference>
<sequence>TIQDITQIKRVEDELRVAKQLAESANEAKGVFLANMSHEIRSPLNAIIGYVDLLSRELTHPAHRRKLVSIRDSTHQLIGILNDILDQSKIDAGRLDLDVKPFALARLLEHLLRQFEDQARHRGLALSVEAPPATRALVVSGDELRLLQVLGNLLGNALKFTEEGEVALRLECLERDAGVARLAFSVTDTGCGIEPAMHERIFEPFTQIDSTMTRRHGGTGLGLSISRDLIEAMGGRIRVDSEVGRGSTFRFELDLPLAAQAAAEPVPTRTAAHIPDFGGRRVLIVEDHPHSQEILLEMTEALGCVADVASDGSEALACALDQPRYDLILMDMQMPAMNGLEATRAIRRLPDYRTTPIVGLTANAFSEDRRTCLDAGMSDHIGKPVTLTQLAGVLGEWLPCAREDTAPDAVTTPALPPQTRPPALGEALHLRRFIDTGRADLARLGAHVEAGERAPAKALAHDLKGIAGLLGAHRVAALADEIGQALHAELDSAVIRYLAGKCEASFAELDAAHRDDTA</sequence>
<feature type="modified residue" description="Phosphohistidine" evidence="14">
    <location>
        <position position="461"/>
    </location>
</feature>
<evidence type="ECO:0000259" key="18">
    <source>
        <dbReference type="PROSITE" id="PS50894"/>
    </source>
</evidence>
<dbReference type="GO" id="GO:0000155">
    <property type="term" value="F:phosphorelay sensor kinase activity"/>
    <property type="evidence" value="ECO:0007669"/>
    <property type="project" value="InterPro"/>
</dbReference>
<dbReference type="InterPro" id="IPR001789">
    <property type="entry name" value="Sig_transdc_resp-reg_receiver"/>
</dbReference>
<evidence type="ECO:0000256" key="14">
    <source>
        <dbReference type="PROSITE-ProRule" id="PRU00110"/>
    </source>
</evidence>
<name>A0A7X7LYJ6_9RHOO</name>
<dbReference type="Gene3D" id="3.40.50.2300">
    <property type="match status" value="1"/>
</dbReference>
<feature type="non-terminal residue" evidence="19">
    <location>
        <position position="1"/>
    </location>
</feature>
<dbReference type="InterPro" id="IPR036641">
    <property type="entry name" value="HPT_dom_sf"/>
</dbReference>
<dbReference type="InterPro" id="IPR005467">
    <property type="entry name" value="His_kinase_dom"/>
</dbReference>
<evidence type="ECO:0000256" key="2">
    <source>
        <dbReference type="ARBA" id="ARBA00004651"/>
    </source>
</evidence>
<dbReference type="PROSITE" id="PS50109">
    <property type="entry name" value="HIS_KIN"/>
    <property type="match status" value="1"/>
</dbReference>
<evidence type="ECO:0000256" key="13">
    <source>
        <dbReference type="ARBA" id="ARBA00070152"/>
    </source>
</evidence>
<evidence type="ECO:0000256" key="8">
    <source>
        <dbReference type="ARBA" id="ARBA00022840"/>
    </source>
</evidence>
<comment type="caution">
    <text evidence="19">The sequence shown here is derived from an EMBL/GenBank/DDBJ whole genome shotgun (WGS) entry which is preliminary data.</text>
</comment>
<keyword evidence="7" id="KW-0547">Nucleotide-binding</keyword>
<evidence type="ECO:0000256" key="7">
    <source>
        <dbReference type="ARBA" id="ARBA00022741"/>
    </source>
</evidence>
<dbReference type="PROSITE" id="PS50110">
    <property type="entry name" value="RESPONSE_REGULATORY"/>
    <property type="match status" value="1"/>
</dbReference>
<dbReference type="CDD" id="cd17546">
    <property type="entry name" value="REC_hyHK_CKI1_RcsC-like"/>
    <property type="match status" value="1"/>
</dbReference>
<feature type="domain" description="Histidine kinase" evidence="16">
    <location>
        <begin position="35"/>
        <end position="257"/>
    </location>
</feature>
<protein>
    <recommendedName>
        <fullName evidence="13">Virulence sensor protein BvgS</fullName>
        <ecNumber evidence="3">2.7.13.3</ecNumber>
    </recommendedName>
</protein>
<keyword evidence="9" id="KW-1133">Transmembrane helix</keyword>
<dbReference type="SUPFAM" id="SSF47226">
    <property type="entry name" value="Histidine-containing phosphotransfer domain, HPT domain"/>
    <property type="match status" value="1"/>
</dbReference>
<dbReference type="EMBL" id="JAAYYV010000392">
    <property type="protein sequence ID" value="NLF55475.1"/>
    <property type="molecule type" value="Genomic_DNA"/>
</dbReference>
<dbReference type="InterPro" id="IPR003661">
    <property type="entry name" value="HisK_dim/P_dom"/>
</dbReference>
<keyword evidence="8" id="KW-0067">ATP-binding</keyword>
<evidence type="ECO:0000313" key="19">
    <source>
        <dbReference type="EMBL" id="NLF55475.1"/>
    </source>
</evidence>
<dbReference type="EC" id="2.7.13.3" evidence="3"/>
<organism evidence="19 20">
    <name type="scientific">Thauera phenolivorans</name>
    <dbReference type="NCBI Taxonomy" id="1792543"/>
    <lineage>
        <taxon>Bacteria</taxon>
        <taxon>Pseudomonadati</taxon>
        <taxon>Pseudomonadota</taxon>
        <taxon>Betaproteobacteria</taxon>
        <taxon>Rhodocyclales</taxon>
        <taxon>Zoogloeaceae</taxon>
        <taxon>Thauera</taxon>
    </lineage>
</organism>
<evidence type="ECO:0000313" key="20">
    <source>
        <dbReference type="Proteomes" id="UP000536534"/>
    </source>
</evidence>
<dbReference type="Gene3D" id="1.10.287.130">
    <property type="match status" value="1"/>
</dbReference>
<feature type="domain" description="Response regulatory" evidence="17">
    <location>
        <begin position="281"/>
        <end position="398"/>
    </location>
</feature>
<dbReference type="AlphaFoldDB" id="A0A7X7LYJ6"/>
<dbReference type="SMART" id="SM00448">
    <property type="entry name" value="REC"/>
    <property type="match status" value="1"/>
</dbReference>
<keyword evidence="11" id="KW-0472">Membrane</keyword>
<evidence type="ECO:0000256" key="9">
    <source>
        <dbReference type="ARBA" id="ARBA00022989"/>
    </source>
</evidence>
<dbReference type="Gene3D" id="3.30.565.10">
    <property type="entry name" value="Histidine kinase-like ATPase, C-terminal domain"/>
    <property type="match status" value="1"/>
</dbReference>
<dbReference type="PANTHER" id="PTHR45339:SF1">
    <property type="entry name" value="HYBRID SIGNAL TRANSDUCTION HISTIDINE KINASE J"/>
    <property type="match status" value="1"/>
</dbReference>
<reference evidence="19 20" key="1">
    <citation type="journal article" date="2020" name="Biotechnol. Biofuels">
        <title>New insights from the biogas microbiome by comprehensive genome-resolved metagenomics of nearly 1600 species originating from multiple anaerobic digesters.</title>
        <authorList>
            <person name="Campanaro S."/>
            <person name="Treu L."/>
            <person name="Rodriguez-R L.M."/>
            <person name="Kovalovszki A."/>
            <person name="Ziels R.M."/>
            <person name="Maus I."/>
            <person name="Zhu X."/>
            <person name="Kougias P.G."/>
            <person name="Basile A."/>
            <person name="Luo G."/>
            <person name="Schluter A."/>
            <person name="Konstantinidis K.T."/>
            <person name="Angelidaki I."/>
        </authorList>
    </citation>
    <scope>NUCLEOTIDE SEQUENCE [LARGE SCALE GENOMIC DNA]</scope>
    <source>
        <strain evidence="19">AS06rmzACSIP_256</strain>
    </source>
</reference>
<dbReference type="PROSITE" id="PS50894">
    <property type="entry name" value="HPT"/>
    <property type="match status" value="1"/>
</dbReference>
<dbReference type="SUPFAM" id="SSF55874">
    <property type="entry name" value="ATPase domain of HSP90 chaperone/DNA topoisomerase II/histidine kinase"/>
    <property type="match status" value="1"/>
</dbReference>